<feature type="domain" description="VWFA" evidence="6">
    <location>
        <begin position="78"/>
        <end position="271"/>
    </location>
</feature>
<dbReference type="InterPro" id="IPR050768">
    <property type="entry name" value="UPF0353/GerABKA_families"/>
</dbReference>
<evidence type="ECO:0000256" key="3">
    <source>
        <dbReference type="ARBA" id="ARBA00022989"/>
    </source>
</evidence>
<dbReference type="InterPro" id="IPR036465">
    <property type="entry name" value="vWFA_dom_sf"/>
</dbReference>
<proteinExistence type="predicted"/>
<gene>
    <name evidence="7" type="ORF">Rhal01_03561</name>
</gene>
<feature type="transmembrane region" description="Helical" evidence="5">
    <location>
        <begin position="40"/>
        <end position="61"/>
    </location>
</feature>
<dbReference type="Pfam" id="PF00092">
    <property type="entry name" value="VWA"/>
    <property type="match status" value="1"/>
</dbReference>
<dbReference type="SUPFAM" id="SSF53300">
    <property type="entry name" value="vWA-like"/>
    <property type="match status" value="1"/>
</dbReference>
<dbReference type="Proteomes" id="UP001424741">
    <property type="component" value="Unassembled WGS sequence"/>
</dbReference>
<evidence type="ECO:0000256" key="4">
    <source>
        <dbReference type="ARBA" id="ARBA00023136"/>
    </source>
</evidence>
<evidence type="ECO:0000256" key="1">
    <source>
        <dbReference type="ARBA" id="ARBA00022475"/>
    </source>
</evidence>
<dbReference type="PANTHER" id="PTHR22550">
    <property type="entry name" value="SPORE GERMINATION PROTEIN"/>
    <property type="match status" value="1"/>
</dbReference>
<evidence type="ECO:0000313" key="7">
    <source>
        <dbReference type="EMBL" id="GAA5497367.1"/>
    </source>
</evidence>
<evidence type="ECO:0000259" key="6">
    <source>
        <dbReference type="PROSITE" id="PS50234"/>
    </source>
</evidence>
<dbReference type="PRINTS" id="PR00453">
    <property type="entry name" value="VWFADOMAIN"/>
</dbReference>
<dbReference type="Gene3D" id="3.40.50.410">
    <property type="entry name" value="von Willebrand factor, type A domain"/>
    <property type="match status" value="1"/>
</dbReference>
<keyword evidence="4 5" id="KW-0472">Membrane</keyword>
<feature type="transmembrane region" description="Helical" evidence="5">
    <location>
        <begin position="290"/>
        <end position="313"/>
    </location>
</feature>
<dbReference type="InterPro" id="IPR002035">
    <property type="entry name" value="VWF_A"/>
</dbReference>
<keyword evidence="3 5" id="KW-1133">Transmembrane helix</keyword>
<evidence type="ECO:0000313" key="8">
    <source>
        <dbReference type="Proteomes" id="UP001424741"/>
    </source>
</evidence>
<keyword evidence="1" id="KW-1003">Cell membrane</keyword>
<name>A0ABP9V3X4_9BACT</name>
<dbReference type="SMART" id="SM00327">
    <property type="entry name" value="VWA"/>
    <property type="match status" value="1"/>
</dbReference>
<protein>
    <recommendedName>
        <fullName evidence="6">VWFA domain-containing protein</fullName>
    </recommendedName>
</protein>
<organism evidence="7 8">
    <name type="scientific">Rubritalea halochordaticola</name>
    <dbReference type="NCBI Taxonomy" id="714537"/>
    <lineage>
        <taxon>Bacteria</taxon>
        <taxon>Pseudomonadati</taxon>
        <taxon>Verrucomicrobiota</taxon>
        <taxon>Verrucomicrobiia</taxon>
        <taxon>Verrucomicrobiales</taxon>
        <taxon>Rubritaleaceae</taxon>
        <taxon>Rubritalea</taxon>
    </lineage>
</organism>
<evidence type="ECO:0000256" key="5">
    <source>
        <dbReference type="SAM" id="Phobius"/>
    </source>
</evidence>
<comment type="caution">
    <text evidence="7">The sequence shown here is derived from an EMBL/GenBank/DDBJ whole genome shotgun (WGS) entry which is preliminary data.</text>
</comment>
<keyword evidence="2 5" id="KW-0812">Transmembrane</keyword>
<accession>A0ABP9V3X4</accession>
<dbReference type="EMBL" id="BAABRL010000014">
    <property type="protein sequence ID" value="GAA5497367.1"/>
    <property type="molecule type" value="Genomic_DNA"/>
</dbReference>
<dbReference type="PROSITE" id="PS50234">
    <property type="entry name" value="VWFA"/>
    <property type="match status" value="1"/>
</dbReference>
<evidence type="ECO:0000256" key="2">
    <source>
        <dbReference type="ARBA" id="ARBA00022692"/>
    </source>
</evidence>
<reference evidence="7 8" key="1">
    <citation type="submission" date="2024-02" db="EMBL/GenBank/DDBJ databases">
        <title>Rubritalea halochordaticola NBRC 107102.</title>
        <authorList>
            <person name="Ichikawa N."/>
            <person name="Katano-Makiyama Y."/>
            <person name="Hidaka K."/>
        </authorList>
    </citation>
    <scope>NUCLEOTIDE SEQUENCE [LARGE SCALE GENOMIC DNA]</scope>
    <source>
        <strain evidence="7 8">NBRC 107102</strain>
    </source>
</reference>
<sequence>MLLLAIIPVVLLRNRAGTQNSIVFSSLSILGTLGSKPRNLAGAFASSFLILTITAAAIALARPQLSNTYTERKASGIDIVVAMDVSTSMEIDDFIINGRRVDRTTAARLVVRNFIQQRPNDRIGLIPFAGQPYQESPITLEHDWLLSKLDSVRPNQELSQGTAIGSAIAASAVRLDKREDSKSRIIILITDGSNNSGRMSPITAAELAKELGIRVYTVAIGTKEGRLPNFKQRFPSQEFDTKTLEQIAEITDAQYYRAKSTEDLQSTFSTIDQLEKTEVKRNVITEKKDLHFYFIVAAISFLLIYIVLTTFTVPPSPN</sequence>
<dbReference type="PANTHER" id="PTHR22550:SF5">
    <property type="entry name" value="LEUCINE ZIPPER PROTEIN 4"/>
    <property type="match status" value="1"/>
</dbReference>
<dbReference type="RefSeq" id="WP_346189886.1">
    <property type="nucleotide sequence ID" value="NZ_BAABRL010000014.1"/>
</dbReference>
<keyword evidence="8" id="KW-1185">Reference proteome</keyword>